<feature type="compositionally biased region" description="Basic and acidic residues" evidence="1">
    <location>
        <begin position="330"/>
        <end position="343"/>
    </location>
</feature>
<evidence type="ECO:0000313" key="4">
    <source>
        <dbReference type="Proteomes" id="UP000327044"/>
    </source>
</evidence>
<dbReference type="EMBL" id="VVIM01000007">
    <property type="protein sequence ID" value="KAB0796243.1"/>
    <property type="molecule type" value="Genomic_DNA"/>
</dbReference>
<feature type="domain" description="WW" evidence="2">
    <location>
        <begin position="451"/>
        <end position="485"/>
    </location>
</feature>
<comment type="caution">
    <text evidence="3">The sequence shown here is derived from an EMBL/GenBank/DDBJ whole genome shotgun (WGS) entry which is preliminary data.</text>
</comment>
<dbReference type="InterPro" id="IPR036020">
    <property type="entry name" value="WW_dom_sf"/>
</dbReference>
<proteinExistence type="predicted"/>
<dbReference type="OrthoDB" id="2444812at2759"/>
<feature type="compositionally biased region" description="Basic and acidic residues" evidence="1">
    <location>
        <begin position="583"/>
        <end position="597"/>
    </location>
</feature>
<feature type="compositionally biased region" description="Basic and acidic residues" evidence="1">
    <location>
        <begin position="218"/>
        <end position="228"/>
    </location>
</feature>
<feature type="domain" description="WW" evidence="2">
    <location>
        <begin position="41"/>
        <end position="69"/>
    </location>
</feature>
<dbReference type="SUPFAM" id="SSF51045">
    <property type="entry name" value="WW domain"/>
    <property type="match status" value="2"/>
</dbReference>
<dbReference type="PROSITE" id="PS01159">
    <property type="entry name" value="WW_DOMAIN_1"/>
    <property type="match status" value="1"/>
</dbReference>
<dbReference type="InterPro" id="IPR001202">
    <property type="entry name" value="WW_dom"/>
</dbReference>
<dbReference type="Gene3D" id="2.20.70.10">
    <property type="match status" value="2"/>
</dbReference>
<dbReference type="Proteomes" id="UP000327044">
    <property type="component" value="Unassembled WGS sequence"/>
</dbReference>
<dbReference type="CDD" id="cd00201">
    <property type="entry name" value="WW"/>
    <property type="match status" value="2"/>
</dbReference>
<feature type="region of interest" description="Disordered" evidence="1">
    <location>
        <begin position="515"/>
        <end position="599"/>
    </location>
</feature>
<dbReference type="SMART" id="SM00456">
    <property type="entry name" value="WW"/>
    <property type="match status" value="2"/>
</dbReference>
<reference evidence="3 4" key="1">
    <citation type="journal article" date="2018" name="Elife">
        <title>Firefly genomes illuminate parallel origins of bioluminescence in beetles.</title>
        <authorList>
            <person name="Fallon T.R."/>
            <person name="Lower S.E."/>
            <person name="Chang C.H."/>
            <person name="Bessho-Uehara M."/>
            <person name="Martin G.J."/>
            <person name="Bewick A.J."/>
            <person name="Behringer M."/>
            <person name="Debat H.J."/>
            <person name="Wong I."/>
            <person name="Day J.C."/>
            <person name="Suvorov A."/>
            <person name="Silva C.J."/>
            <person name="Stanger-Hall K.F."/>
            <person name="Hall D.W."/>
            <person name="Schmitz R.J."/>
            <person name="Nelson D.R."/>
            <person name="Lewis S.M."/>
            <person name="Shigenobu S."/>
            <person name="Bybee S.M."/>
            <person name="Larracuente A.M."/>
            <person name="Oba Y."/>
            <person name="Weng J.K."/>
        </authorList>
    </citation>
    <scope>NUCLEOTIDE SEQUENCE [LARGE SCALE GENOMIC DNA]</scope>
    <source>
        <strain evidence="3">1611_PpyrPB1</strain>
        <tissue evidence="3">Whole body</tissue>
    </source>
</reference>
<sequence length="676" mass="75355">MLFIEAVKLFSPQMDNTVDNFFNEIDQIAPPKECSKGGCDWQECFDSSSGFSYYWNVKTDQVTWEAPTEFKLWKQENPNHNATNQKPAVAPLFPSTLSSTKIYKLQDDVTNITNNRQESSTTAKSTRNDRVVLIPSYGDGSDSETEESNEEVKANVVKPHPSPKKLKENSKQPSKNNSEDDDIDLLTKLQKRAKILKDLGGELPPDVKKIVEQNGSFTKKESQHKVKSEGFSLVAGYGESDDEDEATRKTSDASSPPATEIDSGCSTLFSTLKPIDVKQFLESKKETETEPIETKVFHRKRRIGIDFNLDKSKTDTSPAEGERQGLGFKSETDNKSSAQDKTKINYPGFQSGGLIFVKSDVLNPVNEVEERETESDVNKAETLKKIEETHKTLNEKLTFLSEGRDPVSPVQIIIIQMETLYEAMKAGSLTVTYLHKWLKETCSELVKLEKDAAPNGWLLQWDRVNKRYYYRNQQTGESQWQYPQPDIVGGDEAMDICTTPPPTLTDSVINESVLPAPTAPVPVRPPPPPRIKSPTPPPPPIISKNVKQRKKVKSPRAVGAVQELPPLPSGEPLPPGVDSLPEPAHKEESQNSKKDSLGSELNSFYSDLAAMETVVGNTVPETQLVAETVLSDNMSSNTVPKKKKKSKVKLVEGLAMKKKGVSKLVERWKNVQKDYN</sequence>
<dbReference type="InParanoid" id="A0A5N4AG11"/>
<feature type="compositionally biased region" description="Pro residues" evidence="1">
    <location>
        <begin position="517"/>
        <end position="541"/>
    </location>
</feature>
<dbReference type="PANTHER" id="PTHR46697:SF1">
    <property type="entry name" value="FORMIN-BINDING PROTEIN 4"/>
    <property type="match status" value="1"/>
</dbReference>
<organism evidence="3 4">
    <name type="scientific">Photinus pyralis</name>
    <name type="common">Common eastern firefly</name>
    <name type="synonym">Lampyris pyralis</name>
    <dbReference type="NCBI Taxonomy" id="7054"/>
    <lineage>
        <taxon>Eukaryota</taxon>
        <taxon>Metazoa</taxon>
        <taxon>Ecdysozoa</taxon>
        <taxon>Arthropoda</taxon>
        <taxon>Hexapoda</taxon>
        <taxon>Insecta</taxon>
        <taxon>Pterygota</taxon>
        <taxon>Neoptera</taxon>
        <taxon>Endopterygota</taxon>
        <taxon>Coleoptera</taxon>
        <taxon>Polyphaga</taxon>
        <taxon>Elateriformia</taxon>
        <taxon>Elateroidea</taxon>
        <taxon>Lampyridae</taxon>
        <taxon>Lampyrinae</taxon>
        <taxon>Photinus</taxon>
    </lineage>
</organism>
<feature type="compositionally biased region" description="Pro residues" evidence="1">
    <location>
        <begin position="565"/>
        <end position="575"/>
    </location>
</feature>
<dbReference type="InterPro" id="IPR053076">
    <property type="entry name" value="WW_domain_protein"/>
</dbReference>
<feature type="region of interest" description="Disordered" evidence="1">
    <location>
        <begin position="113"/>
        <end position="183"/>
    </location>
</feature>
<gene>
    <name evidence="3" type="ORF">PPYR_10304</name>
</gene>
<dbReference type="AlphaFoldDB" id="A0A5N4AG11"/>
<accession>A0A5N4AG11</accession>
<dbReference type="PROSITE" id="PS50020">
    <property type="entry name" value="WW_DOMAIN_2"/>
    <property type="match status" value="2"/>
</dbReference>
<evidence type="ECO:0000313" key="3">
    <source>
        <dbReference type="EMBL" id="KAB0796243.1"/>
    </source>
</evidence>
<keyword evidence="4" id="KW-1185">Reference proteome</keyword>
<name>A0A5N4AG11_PHOPY</name>
<evidence type="ECO:0000259" key="2">
    <source>
        <dbReference type="PROSITE" id="PS50020"/>
    </source>
</evidence>
<dbReference type="PANTHER" id="PTHR46697">
    <property type="entry name" value="FORMIN-BINDING PROTEIN 4"/>
    <property type="match status" value="1"/>
</dbReference>
<feature type="region of interest" description="Disordered" evidence="1">
    <location>
        <begin position="215"/>
        <end position="265"/>
    </location>
</feature>
<evidence type="ECO:0000256" key="1">
    <source>
        <dbReference type="SAM" id="MobiDB-lite"/>
    </source>
</evidence>
<dbReference type="Pfam" id="PF00397">
    <property type="entry name" value="WW"/>
    <property type="match status" value="1"/>
</dbReference>
<feature type="compositionally biased region" description="Polar residues" evidence="1">
    <location>
        <begin position="113"/>
        <end position="125"/>
    </location>
</feature>
<feature type="region of interest" description="Disordered" evidence="1">
    <location>
        <begin position="309"/>
        <end position="345"/>
    </location>
</feature>
<protein>
    <recommendedName>
        <fullName evidence="2">WW domain-containing protein</fullName>
    </recommendedName>
</protein>